<dbReference type="Gene3D" id="3.40.50.1820">
    <property type="entry name" value="alpha/beta hydrolase"/>
    <property type="match status" value="1"/>
</dbReference>
<feature type="non-terminal residue" evidence="4">
    <location>
        <position position="139"/>
    </location>
</feature>
<keyword evidence="2" id="KW-1133">Transmembrane helix</keyword>
<keyword evidence="1" id="KW-0378">Hydrolase</keyword>
<reference evidence="4" key="1">
    <citation type="submission" date="2018-05" db="EMBL/GenBank/DDBJ databases">
        <authorList>
            <person name="Lanie J.A."/>
            <person name="Ng W.-L."/>
            <person name="Kazmierczak K.M."/>
            <person name="Andrzejewski T.M."/>
            <person name="Davidsen T.M."/>
            <person name="Wayne K.J."/>
            <person name="Tettelin H."/>
            <person name="Glass J.I."/>
            <person name="Rusch D."/>
            <person name="Podicherti R."/>
            <person name="Tsui H.-C.T."/>
            <person name="Winkler M.E."/>
        </authorList>
    </citation>
    <scope>NUCLEOTIDE SEQUENCE</scope>
</reference>
<evidence type="ECO:0000256" key="1">
    <source>
        <dbReference type="ARBA" id="ARBA00022801"/>
    </source>
</evidence>
<proteinExistence type="predicted"/>
<dbReference type="Pfam" id="PF12146">
    <property type="entry name" value="Hydrolase_4"/>
    <property type="match status" value="1"/>
</dbReference>
<organism evidence="4">
    <name type="scientific">marine metagenome</name>
    <dbReference type="NCBI Taxonomy" id="408172"/>
    <lineage>
        <taxon>unclassified sequences</taxon>
        <taxon>metagenomes</taxon>
        <taxon>ecological metagenomes</taxon>
    </lineage>
</organism>
<dbReference type="PANTHER" id="PTHR16138">
    <property type="entry name" value="MYCOPHENOLIC ACID ACYL-GLUCURONIDE ESTERASE, MITOCHONDRIAL"/>
    <property type="match status" value="1"/>
</dbReference>
<evidence type="ECO:0000259" key="3">
    <source>
        <dbReference type="Pfam" id="PF12146"/>
    </source>
</evidence>
<sequence>MSDITGEKPSTFRKYCGKKKIGFLTFEYSGHGKSSGKFTEGNISKWSNDAKQIIKAKIKGKKKLIFIGSSMGSWIALNLFSVFKKQIKSFIGISSAPDFLEKLMWKKFTKKIKKIIMTNKIYYLEEGEYTYPITKQLIM</sequence>
<keyword evidence="2" id="KW-0472">Membrane</keyword>
<dbReference type="InterPro" id="IPR022742">
    <property type="entry name" value="Hydrolase_4"/>
</dbReference>
<dbReference type="SUPFAM" id="SSF53474">
    <property type="entry name" value="alpha/beta-Hydrolases"/>
    <property type="match status" value="1"/>
</dbReference>
<feature type="transmembrane region" description="Helical" evidence="2">
    <location>
        <begin position="64"/>
        <end position="83"/>
    </location>
</feature>
<gene>
    <name evidence="4" type="ORF">METZ01_LOCUS125223</name>
</gene>
<dbReference type="AlphaFoldDB" id="A0A381Y5M2"/>
<evidence type="ECO:0000256" key="2">
    <source>
        <dbReference type="SAM" id="Phobius"/>
    </source>
</evidence>
<protein>
    <recommendedName>
        <fullName evidence="3">Serine aminopeptidase S33 domain-containing protein</fullName>
    </recommendedName>
</protein>
<dbReference type="InterPro" id="IPR052382">
    <property type="entry name" value="ABHD10_acyl-thioesterase"/>
</dbReference>
<dbReference type="EMBL" id="UINC01017453">
    <property type="protein sequence ID" value="SVA72369.1"/>
    <property type="molecule type" value="Genomic_DNA"/>
</dbReference>
<feature type="domain" description="Serine aminopeptidase S33" evidence="3">
    <location>
        <begin position="18"/>
        <end position="115"/>
    </location>
</feature>
<evidence type="ECO:0000313" key="4">
    <source>
        <dbReference type="EMBL" id="SVA72369.1"/>
    </source>
</evidence>
<accession>A0A381Y5M2</accession>
<keyword evidence="2" id="KW-0812">Transmembrane</keyword>
<name>A0A381Y5M2_9ZZZZ</name>
<dbReference type="PANTHER" id="PTHR16138:SF7">
    <property type="entry name" value="PALMITOYL-PROTEIN THIOESTERASE ABHD10, MITOCHONDRIAL"/>
    <property type="match status" value="1"/>
</dbReference>
<dbReference type="InterPro" id="IPR029058">
    <property type="entry name" value="AB_hydrolase_fold"/>
</dbReference>
<dbReference type="GO" id="GO:0016787">
    <property type="term" value="F:hydrolase activity"/>
    <property type="evidence" value="ECO:0007669"/>
    <property type="project" value="UniProtKB-KW"/>
</dbReference>